<dbReference type="PANTHER" id="PTHR23513">
    <property type="entry name" value="INTEGRAL MEMBRANE EFFLUX PROTEIN-RELATED"/>
    <property type="match status" value="1"/>
</dbReference>
<evidence type="ECO:0000256" key="6">
    <source>
        <dbReference type="ARBA" id="ARBA00023136"/>
    </source>
</evidence>
<dbReference type="Pfam" id="PF07690">
    <property type="entry name" value="MFS_1"/>
    <property type="match status" value="1"/>
</dbReference>
<keyword evidence="10" id="KW-1185">Reference proteome</keyword>
<keyword evidence="2" id="KW-0813">Transport</keyword>
<dbReference type="STRING" id="1385512.N784_15935"/>
<evidence type="ECO:0000256" key="4">
    <source>
        <dbReference type="ARBA" id="ARBA00022692"/>
    </source>
</evidence>
<dbReference type="Proteomes" id="UP000030401">
    <property type="component" value="Unassembled WGS sequence"/>
</dbReference>
<dbReference type="Gene3D" id="1.20.1250.20">
    <property type="entry name" value="MFS general substrate transporter like domains"/>
    <property type="match status" value="1"/>
</dbReference>
<evidence type="ECO:0000256" key="1">
    <source>
        <dbReference type="ARBA" id="ARBA00004651"/>
    </source>
</evidence>
<dbReference type="SUPFAM" id="SSF103473">
    <property type="entry name" value="MFS general substrate transporter"/>
    <property type="match status" value="1"/>
</dbReference>
<dbReference type="InterPro" id="IPR011701">
    <property type="entry name" value="MFS"/>
</dbReference>
<evidence type="ECO:0000256" key="7">
    <source>
        <dbReference type="SAM" id="Phobius"/>
    </source>
</evidence>
<dbReference type="AlphaFoldDB" id="A0A0A5G8G4"/>
<accession>A0A0A5G8G4</accession>
<feature type="domain" description="Major facilitator superfamily (MFS) profile" evidence="8">
    <location>
        <begin position="1"/>
        <end position="175"/>
    </location>
</feature>
<dbReference type="InterPro" id="IPR020846">
    <property type="entry name" value="MFS_dom"/>
</dbReference>
<reference evidence="9 10" key="1">
    <citation type="submission" date="2013-08" db="EMBL/GenBank/DDBJ databases">
        <authorList>
            <person name="Huang J."/>
            <person name="Wang G."/>
        </authorList>
    </citation>
    <scope>NUCLEOTIDE SEQUENCE [LARGE SCALE GENOMIC DNA]</scope>
    <source>
        <strain evidence="9 10">JSM 072002</strain>
    </source>
</reference>
<organism evidence="9 10">
    <name type="scientific">Pontibacillus litoralis JSM 072002</name>
    <dbReference type="NCBI Taxonomy" id="1385512"/>
    <lineage>
        <taxon>Bacteria</taxon>
        <taxon>Bacillati</taxon>
        <taxon>Bacillota</taxon>
        <taxon>Bacilli</taxon>
        <taxon>Bacillales</taxon>
        <taxon>Bacillaceae</taxon>
        <taxon>Pontibacillus</taxon>
    </lineage>
</organism>
<evidence type="ECO:0000259" key="8">
    <source>
        <dbReference type="PROSITE" id="PS50850"/>
    </source>
</evidence>
<dbReference type="GO" id="GO:0005886">
    <property type="term" value="C:plasma membrane"/>
    <property type="evidence" value="ECO:0007669"/>
    <property type="project" value="UniProtKB-SubCell"/>
</dbReference>
<comment type="subcellular location">
    <subcellularLocation>
        <location evidence="1">Cell membrane</location>
        <topology evidence="1">Multi-pass membrane protein</topology>
    </subcellularLocation>
</comment>
<gene>
    <name evidence="9" type="ORF">N784_15935</name>
</gene>
<feature type="transmembrane region" description="Helical" evidence="7">
    <location>
        <begin position="141"/>
        <end position="160"/>
    </location>
</feature>
<keyword evidence="6 7" id="KW-0472">Membrane</keyword>
<dbReference type="PROSITE" id="PS50850">
    <property type="entry name" value="MFS"/>
    <property type="match status" value="1"/>
</dbReference>
<dbReference type="PANTHER" id="PTHR23513:SF6">
    <property type="entry name" value="MAJOR FACILITATOR SUPERFAMILY ASSOCIATED DOMAIN-CONTAINING PROTEIN"/>
    <property type="match status" value="1"/>
</dbReference>
<dbReference type="GO" id="GO:0022857">
    <property type="term" value="F:transmembrane transporter activity"/>
    <property type="evidence" value="ECO:0007669"/>
    <property type="project" value="InterPro"/>
</dbReference>
<evidence type="ECO:0000256" key="5">
    <source>
        <dbReference type="ARBA" id="ARBA00022989"/>
    </source>
</evidence>
<evidence type="ECO:0000313" key="10">
    <source>
        <dbReference type="Proteomes" id="UP000030401"/>
    </source>
</evidence>
<comment type="caution">
    <text evidence="9">The sequence shown here is derived from an EMBL/GenBank/DDBJ whole genome shotgun (WGS) entry which is preliminary data.</text>
</comment>
<feature type="transmembrane region" description="Helical" evidence="7">
    <location>
        <begin position="72"/>
        <end position="97"/>
    </location>
</feature>
<keyword evidence="5 7" id="KW-1133">Transmembrane helix</keyword>
<proteinExistence type="predicted"/>
<feature type="transmembrane region" description="Helical" evidence="7">
    <location>
        <begin position="12"/>
        <end position="34"/>
    </location>
</feature>
<sequence>MPLIAINVLDASNFLVGLITTISFLPNLLLGFHAGAIADKYNRKKIMLLCQSSSAILLALIPLLYVLDVLNIWILLLITFLTGCCSLFFQLSGASYLPEILSPNQLIKGNANLQLTHGASQVMGPTIGGTIIQILTAPIAIIVDAFSFFISFIFTLFLPAKSKKSSNKKVPYFPV</sequence>
<name>A0A0A5G8G4_9BACI</name>
<feature type="transmembrane region" description="Helical" evidence="7">
    <location>
        <begin position="46"/>
        <end position="66"/>
    </location>
</feature>
<keyword evidence="3" id="KW-1003">Cell membrane</keyword>
<evidence type="ECO:0000256" key="3">
    <source>
        <dbReference type="ARBA" id="ARBA00022475"/>
    </source>
</evidence>
<keyword evidence="4 7" id="KW-0812">Transmembrane</keyword>
<evidence type="ECO:0000256" key="2">
    <source>
        <dbReference type="ARBA" id="ARBA00022448"/>
    </source>
</evidence>
<protein>
    <recommendedName>
        <fullName evidence="8">Major facilitator superfamily (MFS) profile domain-containing protein</fullName>
    </recommendedName>
</protein>
<dbReference type="EMBL" id="AVPG01000007">
    <property type="protein sequence ID" value="KGX87410.1"/>
    <property type="molecule type" value="Genomic_DNA"/>
</dbReference>
<dbReference type="eggNOG" id="COG2211">
    <property type="taxonomic scope" value="Bacteria"/>
</dbReference>
<evidence type="ECO:0000313" key="9">
    <source>
        <dbReference type="EMBL" id="KGX87410.1"/>
    </source>
</evidence>
<dbReference type="InterPro" id="IPR036259">
    <property type="entry name" value="MFS_trans_sf"/>
</dbReference>